<organism evidence="1 2">
    <name type="scientific">Spirosoma telluris</name>
    <dbReference type="NCBI Taxonomy" id="2183553"/>
    <lineage>
        <taxon>Bacteria</taxon>
        <taxon>Pseudomonadati</taxon>
        <taxon>Bacteroidota</taxon>
        <taxon>Cytophagia</taxon>
        <taxon>Cytophagales</taxon>
        <taxon>Cytophagaceae</taxon>
        <taxon>Spirosoma</taxon>
    </lineage>
</organism>
<dbReference type="EMBL" id="QLII01000001">
    <property type="protein sequence ID" value="RAI75499.1"/>
    <property type="molecule type" value="Genomic_DNA"/>
</dbReference>
<gene>
    <name evidence="1" type="ORF">HMF3257_17400</name>
</gene>
<proteinExistence type="predicted"/>
<reference evidence="1 2" key="1">
    <citation type="submission" date="2018-06" db="EMBL/GenBank/DDBJ databases">
        <title>Spirosoma sp. HMF3257 Genome sequencing and assembly.</title>
        <authorList>
            <person name="Kang H."/>
            <person name="Cha I."/>
            <person name="Kim H."/>
            <person name="Kang J."/>
            <person name="Joh K."/>
        </authorList>
    </citation>
    <scope>NUCLEOTIDE SEQUENCE [LARGE SCALE GENOMIC DNA]</scope>
    <source>
        <strain evidence="1 2">HMF3257</strain>
    </source>
</reference>
<accession>A0A327NM93</accession>
<evidence type="ECO:0000313" key="2">
    <source>
        <dbReference type="Proteomes" id="UP000249016"/>
    </source>
</evidence>
<dbReference type="Gene3D" id="2.60.40.10">
    <property type="entry name" value="Immunoglobulins"/>
    <property type="match status" value="1"/>
</dbReference>
<evidence type="ECO:0008006" key="3">
    <source>
        <dbReference type="Google" id="ProtNLM"/>
    </source>
</evidence>
<dbReference type="Proteomes" id="UP000249016">
    <property type="component" value="Unassembled WGS sequence"/>
</dbReference>
<dbReference type="SUPFAM" id="SSF117074">
    <property type="entry name" value="Hypothetical protein PA1324"/>
    <property type="match status" value="1"/>
</dbReference>
<sequence>MTIRLFISLFIQLLFIKLPNQDHPDTAKSHHSTKLEDTATLSKATHQPVSAPFSATNDCGLTMKTKLSGCYSVSGISKATLSAEVSWTAIPDGATITIQVRNQTKTITLRNVSTATDADVRSPQVVAFEIEADSAPTDVVVTYGNCVVTDNVTAPAPCPVPVCTSLGGTVFKDFNADGIHQDGESTGLPDIIVKAITTTGTSYTAATDSIGNYTIAVPAGLILFGLSLRISLPMLATGRPMGRTAARPCSLLVSPIVRSI</sequence>
<protein>
    <recommendedName>
        <fullName evidence="3">SD-repeat containing protein B domain-containing protein</fullName>
    </recommendedName>
</protein>
<keyword evidence="2" id="KW-1185">Reference proteome</keyword>
<dbReference type="AlphaFoldDB" id="A0A327NM93"/>
<comment type="caution">
    <text evidence="1">The sequence shown here is derived from an EMBL/GenBank/DDBJ whole genome shotgun (WGS) entry which is preliminary data.</text>
</comment>
<name>A0A327NM93_9BACT</name>
<evidence type="ECO:0000313" key="1">
    <source>
        <dbReference type="EMBL" id="RAI75499.1"/>
    </source>
</evidence>
<dbReference type="InterPro" id="IPR013783">
    <property type="entry name" value="Ig-like_fold"/>
</dbReference>